<evidence type="ECO:0000256" key="2">
    <source>
        <dbReference type="ARBA" id="ARBA00002803"/>
    </source>
</evidence>
<dbReference type="PANTHER" id="PTHR21098">
    <property type="entry name" value="RIBOFLAVIN SYNTHASE ALPHA CHAIN"/>
    <property type="match status" value="1"/>
</dbReference>
<comment type="pathway">
    <text evidence="3">Cofactor biosynthesis; riboflavin biosynthesis; riboflavin from 2-hydroxy-3-oxobutyl phosphate and 5-amino-6-(D-ribitylamino)uracil: step 2/2.</text>
</comment>
<organism evidence="12 13">
    <name type="scientific">Pallidibacillus thermolactis</name>
    <dbReference type="NCBI Taxonomy" id="251051"/>
    <lineage>
        <taxon>Bacteria</taxon>
        <taxon>Bacillati</taxon>
        <taxon>Bacillota</taxon>
        <taxon>Bacilli</taxon>
        <taxon>Bacillales</taxon>
        <taxon>Bacillaceae</taxon>
        <taxon>Pallidibacillus</taxon>
    </lineage>
</organism>
<dbReference type="PANTHER" id="PTHR21098:SF12">
    <property type="entry name" value="RIBOFLAVIN SYNTHASE"/>
    <property type="match status" value="1"/>
</dbReference>
<dbReference type="Pfam" id="PF00677">
    <property type="entry name" value="Lum_binding"/>
    <property type="match status" value="2"/>
</dbReference>
<dbReference type="NCBIfam" id="TIGR00187">
    <property type="entry name" value="ribE"/>
    <property type="match status" value="1"/>
</dbReference>
<dbReference type="InterPro" id="IPR026017">
    <property type="entry name" value="Lumazine-bd_dom"/>
</dbReference>
<dbReference type="InterPro" id="IPR023366">
    <property type="entry name" value="ATP_synth_asu-like_sf"/>
</dbReference>
<dbReference type="InterPro" id="IPR001783">
    <property type="entry name" value="Lumazine-bd"/>
</dbReference>
<dbReference type="Gene3D" id="2.40.30.20">
    <property type="match status" value="2"/>
</dbReference>
<dbReference type="PROSITE" id="PS51177">
    <property type="entry name" value="LUMAZINE_BIND"/>
    <property type="match status" value="2"/>
</dbReference>
<evidence type="ECO:0000256" key="10">
    <source>
        <dbReference type="PROSITE-ProRule" id="PRU00524"/>
    </source>
</evidence>
<dbReference type="CDD" id="cd00402">
    <property type="entry name" value="Riboflavin_synthase_like"/>
    <property type="match status" value="1"/>
</dbReference>
<evidence type="ECO:0000256" key="1">
    <source>
        <dbReference type="ARBA" id="ARBA00000968"/>
    </source>
</evidence>
<evidence type="ECO:0000256" key="7">
    <source>
        <dbReference type="ARBA" id="ARBA00022679"/>
    </source>
</evidence>
<comment type="function">
    <text evidence="2">Catalyzes the dismutation of two molecules of 6,7-dimethyl-8-ribityllumazine, resulting in the formation of riboflavin and 5-amino-6-(D-ribitylamino)uracil.</text>
</comment>
<feature type="repeat" description="Lumazine-binding" evidence="10">
    <location>
        <begin position="1"/>
        <end position="96"/>
    </location>
</feature>
<sequence length="215" mass="23829">MFTGIVEEIGTVSRIRQNGPTLMITIKANKILHDVNLGDSIAVNGVCLTVTNFSKDHFEVDVMPETYKDTTLKYLKVGSEVNLERALAANGRFGGHFVTGHTDGIGTIWKRTNYENSILIELEIPEKFSHLVLEKGSIAIDGTSLTIFKVSHNTITISLIPHTAKASIIGSKKEGEKVNLEFDMIAKYLHTFIQNKRTTTNSKGITMDFLKENGF</sequence>
<evidence type="ECO:0000256" key="9">
    <source>
        <dbReference type="NCBIfam" id="TIGR00187"/>
    </source>
</evidence>
<dbReference type="Proteomes" id="UP001208656">
    <property type="component" value="Unassembled WGS sequence"/>
</dbReference>
<accession>A0ABT2WIQ9</accession>
<keyword evidence="7 12" id="KW-0808">Transferase</keyword>
<evidence type="ECO:0000256" key="5">
    <source>
        <dbReference type="ARBA" id="ARBA00013950"/>
    </source>
</evidence>
<gene>
    <name evidence="12" type="primary">ribE</name>
    <name evidence="12" type="ORF">OEV82_14085</name>
</gene>
<feature type="domain" description="Lumazine-binding" evidence="11">
    <location>
        <begin position="1"/>
        <end position="96"/>
    </location>
</feature>
<evidence type="ECO:0000256" key="4">
    <source>
        <dbReference type="ARBA" id="ARBA00012827"/>
    </source>
</evidence>
<dbReference type="NCBIfam" id="NF009566">
    <property type="entry name" value="PRK13020.1"/>
    <property type="match status" value="1"/>
</dbReference>
<dbReference type="NCBIfam" id="NF006767">
    <property type="entry name" value="PRK09289.1"/>
    <property type="match status" value="1"/>
</dbReference>
<dbReference type="EC" id="2.5.1.9" evidence="4 9"/>
<keyword evidence="13" id="KW-1185">Reference proteome</keyword>
<keyword evidence="6" id="KW-0686">Riboflavin biosynthesis</keyword>
<evidence type="ECO:0000256" key="3">
    <source>
        <dbReference type="ARBA" id="ARBA00004887"/>
    </source>
</evidence>
<reference evidence="12 13" key="1">
    <citation type="submission" date="2022-10" db="EMBL/GenBank/DDBJ databases">
        <title>Description of Fervidibacillus gen. nov. in the family Fervidibacillaceae fam. nov. with two species, Fervidibacillus albus sp. nov., and Fervidibacillus halotolerans sp. nov., isolated from tidal flat sediments.</title>
        <authorList>
            <person name="Kwon K.K."/>
            <person name="Yang S.-H."/>
        </authorList>
    </citation>
    <scope>NUCLEOTIDE SEQUENCE [LARGE SCALE GENOMIC DNA]</scope>
    <source>
        <strain evidence="12 13">DSM 23332</strain>
    </source>
</reference>
<name>A0ABT2WIQ9_9BACI</name>
<keyword evidence="8" id="KW-0677">Repeat</keyword>
<evidence type="ECO:0000256" key="6">
    <source>
        <dbReference type="ARBA" id="ARBA00022619"/>
    </source>
</evidence>
<dbReference type="PIRSF" id="PIRSF000498">
    <property type="entry name" value="Riboflavin_syn_A"/>
    <property type="match status" value="1"/>
</dbReference>
<evidence type="ECO:0000256" key="8">
    <source>
        <dbReference type="ARBA" id="ARBA00022737"/>
    </source>
</evidence>
<dbReference type="RefSeq" id="WP_263062238.1">
    <property type="nucleotide sequence ID" value="NZ_JAOUSE010000060.1"/>
</dbReference>
<dbReference type="GO" id="GO:0004746">
    <property type="term" value="F:riboflavin synthase activity"/>
    <property type="evidence" value="ECO:0007669"/>
    <property type="project" value="UniProtKB-EC"/>
</dbReference>
<dbReference type="SUPFAM" id="SSF63380">
    <property type="entry name" value="Riboflavin synthase domain-like"/>
    <property type="match status" value="2"/>
</dbReference>
<feature type="repeat" description="Lumazine-binding" evidence="10">
    <location>
        <begin position="97"/>
        <end position="193"/>
    </location>
</feature>
<dbReference type="EMBL" id="JAOUSE010000060">
    <property type="protein sequence ID" value="MCU9595569.1"/>
    <property type="molecule type" value="Genomic_DNA"/>
</dbReference>
<dbReference type="InterPro" id="IPR017938">
    <property type="entry name" value="Riboflavin_synthase-like_b-brl"/>
</dbReference>
<comment type="catalytic activity">
    <reaction evidence="1">
        <text>2 6,7-dimethyl-8-(1-D-ribityl)lumazine + H(+) = 5-amino-6-(D-ribitylamino)uracil + riboflavin</text>
        <dbReference type="Rhea" id="RHEA:20772"/>
        <dbReference type="ChEBI" id="CHEBI:15378"/>
        <dbReference type="ChEBI" id="CHEBI:15934"/>
        <dbReference type="ChEBI" id="CHEBI:57986"/>
        <dbReference type="ChEBI" id="CHEBI:58201"/>
        <dbReference type="EC" id="2.5.1.9"/>
    </reaction>
</comment>
<comment type="caution">
    <text evidence="12">The sequence shown here is derived from an EMBL/GenBank/DDBJ whole genome shotgun (WGS) entry which is preliminary data.</text>
</comment>
<evidence type="ECO:0000313" key="13">
    <source>
        <dbReference type="Proteomes" id="UP001208656"/>
    </source>
</evidence>
<proteinExistence type="predicted"/>
<evidence type="ECO:0000313" key="12">
    <source>
        <dbReference type="EMBL" id="MCU9595569.1"/>
    </source>
</evidence>
<evidence type="ECO:0000259" key="11">
    <source>
        <dbReference type="PROSITE" id="PS51177"/>
    </source>
</evidence>
<feature type="domain" description="Lumazine-binding" evidence="11">
    <location>
        <begin position="97"/>
        <end position="193"/>
    </location>
</feature>
<protein>
    <recommendedName>
        <fullName evidence="5 9">Riboflavin synthase</fullName>
        <ecNumber evidence="4 9">2.5.1.9</ecNumber>
    </recommendedName>
</protein>